<organism evidence="2 3">
    <name type="scientific">Sphingomonas chungangi</name>
    <dbReference type="NCBI Taxonomy" id="2683589"/>
    <lineage>
        <taxon>Bacteria</taxon>
        <taxon>Pseudomonadati</taxon>
        <taxon>Pseudomonadota</taxon>
        <taxon>Alphaproteobacteria</taxon>
        <taxon>Sphingomonadales</taxon>
        <taxon>Sphingomonadaceae</taxon>
        <taxon>Sphingomonas</taxon>
    </lineage>
</organism>
<dbReference type="PANTHER" id="PTHR34985:SF1">
    <property type="entry name" value="SLR0554 PROTEIN"/>
    <property type="match status" value="1"/>
</dbReference>
<keyword evidence="3" id="KW-1185">Reference proteome</keyword>
<feature type="domain" description="Virulence-associated protein E-like" evidence="1">
    <location>
        <begin position="144"/>
        <end position="361"/>
    </location>
</feature>
<evidence type="ECO:0000313" key="3">
    <source>
        <dbReference type="Proteomes" id="UP000570166"/>
    </source>
</evidence>
<evidence type="ECO:0000313" key="2">
    <source>
        <dbReference type="EMBL" id="MBA2935309.1"/>
    </source>
</evidence>
<accession>A0A838L9S2</accession>
<dbReference type="RefSeq" id="WP_160365307.1">
    <property type="nucleotide sequence ID" value="NZ_JACEIB010000025.1"/>
</dbReference>
<dbReference type="Proteomes" id="UP000570166">
    <property type="component" value="Unassembled WGS sequence"/>
</dbReference>
<dbReference type="AlphaFoldDB" id="A0A838L9S2"/>
<protein>
    <recommendedName>
        <fullName evidence="1">Virulence-associated protein E-like domain-containing protein</fullName>
    </recommendedName>
</protein>
<sequence>MEEAVNISKLKVKKSPGAVRARPGDEVVAPSADLTEWQPTRIDAGKFPDQPLGYGGLPPTIDNVRYLLDGNGIEARYDVIKKRTDIAIPDLRGVIDNGDSVALAHIKSLMALHGMSNGDARAIVDAIANQNPYNPVADWILIKPWDGLDRLPAIYATIQTVADYPQQLKEDIIYCWLLSAVASALMPFGFSTRLVLVLQGPQSIGKTRWCLSLVPDPILRGSVVKTDHHFDGGAKDNIITAMRHWIVELGELESSFRKDQERLKGILTRDRDVVRIPYAAADSEWPRRTVFMASANGSDFLSDPSGSTRWGVIAVEAIDYDHGIQMQQLWAQLAVDFKGEAVWWFNKEQEAQLAAWNERHQSTSLVRDAVAAIIDLEGDDTFECQRMTASEVLEAANIEKPTIGQARECGAILRAKFGPPTKSGGIFRWLLPTRKPVYRRTEGEANKGTG</sequence>
<evidence type="ECO:0000259" key="1">
    <source>
        <dbReference type="Pfam" id="PF05272"/>
    </source>
</evidence>
<proteinExistence type="predicted"/>
<name>A0A838L9S2_9SPHN</name>
<dbReference type="EMBL" id="JACEIB010000025">
    <property type="protein sequence ID" value="MBA2935309.1"/>
    <property type="molecule type" value="Genomic_DNA"/>
</dbReference>
<gene>
    <name evidence="2" type="ORF">HZF05_14570</name>
</gene>
<dbReference type="Pfam" id="PF05272">
    <property type="entry name" value="VapE-like_dom"/>
    <property type="match status" value="1"/>
</dbReference>
<reference evidence="2 3" key="1">
    <citation type="submission" date="2020-07" db="EMBL/GenBank/DDBJ databases">
        <authorList>
            <person name="Sun Q."/>
        </authorList>
    </citation>
    <scope>NUCLEOTIDE SEQUENCE [LARGE SCALE GENOMIC DNA]</scope>
    <source>
        <strain evidence="2 3">CGMCC 1.13654</strain>
    </source>
</reference>
<comment type="caution">
    <text evidence="2">The sequence shown here is derived from an EMBL/GenBank/DDBJ whole genome shotgun (WGS) entry which is preliminary data.</text>
</comment>
<dbReference type="InterPro" id="IPR007936">
    <property type="entry name" value="VapE-like_dom"/>
</dbReference>
<dbReference type="PANTHER" id="PTHR34985">
    <property type="entry name" value="SLR0554 PROTEIN"/>
    <property type="match status" value="1"/>
</dbReference>